<keyword evidence="4" id="KW-1185">Reference proteome</keyword>
<gene>
    <name evidence="3" type="ORF">MCOR_25251</name>
</gene>
<protein>
    <recommendedName>
        <fullName evidence="2">Reverse transcriptase domain-containing protein</fullName>
    </recommendedName>
</protein>
<dbReference type="PANTHER" id="PTHR19446">
    <property type="entry name" value="REVERSE TRANSCRIPTASES"/>
    <property type="match status" value="1"/>
</dbReference>
<dbReference type="Pfam" id="PF00078">
    <property type="entry name" value="RVT_1"/>
    <property type="match status" value="1"/>
</dbReference>
<dbReference type="EMBL" id="CACVKT020004454">
    <property type="protein sequence ID" value="CAC5390135.1"/>
    <property type="molecule type" value="Genomic_DNA"/>
</dbReference>
<name>A0A6J8C1B6_MYTCO</name>
<dbReference type="Proteomes" id="UP000507470">
    <property type="component" value="Unassembled WGS sequence"/>
</dbReference>
<evidence type="ECO:0000313" key="3">
    <source>
        <dbReference type="EMBL" id="CAC5390135.1"/>
    </source>
</evidence>
<evidence type="ECO:0000259" key="2">
    <source>
        <dbReference type="Pfam" id="PF00078"/>
    </source>
</evidence>
<feature type="domain" description="Reverse transcriptase" evidence="2">
    <location>
        <begin position="19"/>
        <end position="222"/>
    </location>
</feature>
<evidence type="ECO:0000313" key="4">
    <source>
        <dbReference type="Proteomes" id="UP000507470"/>
    </source>
</evidence>
<dbReference type="AlphaFoldDB" id="A0A6J8C1B6"/>
<dbReference type="InterPro" id="IPR000477">
    <property type="entry name" value="RT_dom"/>
</dbReference>
<sequence length="276" mass="31218">MQTGEIPKVFKTGIMTPVHKKGKDSTLPTNYRGITVTSALGKIFEYAILDKMTELNNNQSDLQFGFTQGLSPIMAALLVSEGIVHAKQQNMTMFLATIDSQKAFDVVHHMILFEKLFYEVPPDIWRVVKDLYSNMLGIIIISKQFPIHLGVLSIYINDLPEELERRGLGLNIGLEYCGSPLCANDIVLMPTVETEIQAMLDIAYKYSCQQRYNIHPQKSTLIKTERTKPSNQQHPITPKNPIQQDQQTTHLGIIRAGKNETQLNIQEHISVARRTL</sequence>
<proteinExistence type="predicted"/>
<feature type="compositionally biased region" description="Polar residues" evidence="1">
    <location>
        <begin position="229"/>
        <end position="245"/>
    </location>
</feature>
<organism evidence="3 4">
    <name type="scientific">Mytilus coruscus</name>
    <name type="common">Sea mussel</name>
    <dbReference type="NCBI Taxonomy" id="42192"/>
    <lineage>
        <taxon>Eukaryota</taxon>
        <taxon>Metazoa</taxon>
        <taxon>Spiralia</taxon>
        <taxon>Lophotrochozoa</taxon>
        <taxon>Mollusca</taxon>
        <taxon>Bivalvia</taxon>
        <taxon>Autobranchia</taxon>
        <taxon>Pteriomorphia</taxon>
        <taxon>Mytilida</taxon>
        <taxon>Mytiloidea</taxon>
        <taxon>Mytilidae</taxon>
        <taxon>Mytilinae</taxon>
        <taxon>Mytilus</taxon>
    </lineage>
</organism>
<accession>A0A6J8C1B6</accession>
<evidence type="ECO:0000256" key="1">
    <source>
        <dbReference type="SAM" id="MobiDB-lite"/>
    </source>
</evidence>
<reference evidence="3 4" key="1">
    <citation type="submission" date="2020-06" db="EMBL/GenBank/DDBJ databases">
        <authorList>
            <person name="Li R."/>
            <person name="Bekaert M."/>
        </authorList>
    </citation>
    <scope>NUCLEOTIDE SEQUENCE [LARGE SCALE GENOMIC DNA]</scope>
    <source>
        <strain evidence="4">wild</strain>
    </source>
</reference>
<dbReference type="OrthoDB" id="6156484at2759"/>
<feature type="region of interest" description="Disordered" evidence="1">
    <location>
        <begin position="221"/>
        <end position="245"/>
    </location>
</feature>